<organism evidence="1 2">
    <name type="scientific">Parablautia muri</name>
    <dbReference type="NCBI Taxonomy" id="2320879"/>
    <lineage>
        <taxon>Bacteria</taxon>
        <taxon>Bacillati</taxon>
        <taxon>Bacillota</taxon>
        <taxon>Clostridia</taxon>
        <taxon>Lachnospirales</taxon>
        <taxon>Lachnospiraceae</taxon>
        <taxon>Parablautia</taxon>
    </lineage>
</organism>
<name>A0A9X5GQ52_9FIRM</name>
<dbReference type="RefSeq" id="WP_160558732.1">
    <property type="nucleotide sequence ID" value="NZ_QZDT01000003.1"/>
</dbReference>
<keyword evidence="2" id="KW-1185">Reference proteome</keyword>
<reference evidence="1" key="1">
    <citation type="submission" date="2018-09" db="EMBL/GenBank/DDBJ databases">
        <title>Murine metabolic-syndrome-specific gut microbial biobank.</title>
        <authorList>
            <person name="Liu C."/>
        </authorList>
    </citation>
    <scope>NUCLEOTIDE SEQUENCE</scope>
    <source>
        <strain evidence="1">D42-62</strain>
    </source>
</reference>
<evidence type="ECO:0000313" key="1">
    <source>
        <dbReference type="EMBL" id="NBJ91643.1"/>
    </source>
</evidence>
<dbReference type="Proteomes" id="UP001154420">
    <property type="component" value="Unassembled WGS sequence"/>
</dbReference>
<accession>A0A9X5GQ52</accession>
<dbReference type="OrthoDB" id="9806543at2"/>
<proteinExistence type="predicted"/>
<sequence length="65" mass="7783">MKQKIYFSLVNVRKYLRVDRVTGESEIVPVTNRNALTVERHMELLNLNDEEHIYLECIEDSFEKL</sequence>
<comment type="caution">
    <text evidence="1">The sequence shown here is derived from an EMBL/GenBank/DDBJ whole genome shotgun (WGS) entry which is preliminary data.</text>
</comment>
<protein>
    <submittedName>
        <fullName evidence="1">Uncharacterized protein</fullName>
    </submittedName>
</protein>
<gene>
    <name evidence="1" type="ORF">D5281_03315</name>
</gene>
<dbReference type="AlphaFoldDB" id="A0A9X5GQ52"/>
<evidence type="ECO:0000313" key="2">
    <source>
        <dbReference type="Proteomes" id="UP001154420"/>
    </source>
</evidence>
<dbReference type="EMBL" id="QZDT01000003">
    <property type="protein sequence ID" value="NBJ91643.1"/>
    <property type="molecule type" value="Genomic_DNA"/>
</dbReference>